<accession>A0A916VIK3</accession>
<evidence type="ECO:0000313" key="3">
    <source>
        <dbReference type="Proteomes" id="UP000627715"/>
    </source>
</evidence>
<dbReference type="InterPro" id="IPR008136">
    <property type="entry name" value="CinA_C"/>
</dbReference>
<protein>
    <recommendedName>
        <fullName evidence="1">CinA C-terminal domain-containing protein</fullName>
    </recommendedName>
</protein>
<evidence type="ECO:0000313" key="2">
    <source>
        <dbReference type="EMBL" id="GFZ76687.1"/>
    </source>
</evidence>
<dbReference type="SUPFAM" id="SSF142433">
    <property type="entry name" value="CinA-like"/>
    <property type="match status" value="1"/>
</dbReference>
<reference evidence="2" key="2">
    <citation type="submission" date="2020-09" db="EMBL/GenBank/DDBJ databases">
        <authorList>
            <person name="Sun Q."/>
            <person name="Zhou Y."/>
        </authorList>
    </citation>
    <scope>NUCLEOTIDE SEQUENCE</scope>
    <source>
        <strain evidence="2">CGMCC 1.15425</strain>
    </source>
</reference>
<dbReference type="Pfam" id="PF02464">
    <property type="entry name" value="CinA"/>
    <property type="match status" value="1"/>
</dbReference>
<evidence type="ECO:0000259" key="1">
    <source>
        <dbReference type="Pfam" id="PF02464"/>
    </source>
</evidence>
<proteinExistence type="predicted"/>
<dbReference type="RefSeq" id="WP_068811834.1">
    <property type="nucleotide sequence ID" value="NZ_BMIY01000008.1"/>
</dbReference>
<comment type="caution">
    <text evidence="2">The sequence shown here is derived from an EMBL/GenBank/DDBJ whole genome shotgun (WGS) entry which is preliminary data.</text>
</comment>
<dbReference type="EMBL" id="BMIY01000008">
    <property type="protein sequence ID" value="GFZ76687.1"/>
    <property type="molecule type" value="Genomic_DNA"/>
</dbReference>
<feature type="domain" description="CinA C-terminal" evidence="1">
    <location>
        <begin position="17"/>
        <end position="169"/>
    </location>
</feature>
<reference evidence="2" key="1">
    <citation type="journal article" date="2014" name="Int. J. Syst. Evol. Microbiol.">
        <title>Complete genome sequence of Corynebacterium casei LMG S-19264T (=DSM 44701T), isolated from a smear-ripened cheese.</title>
        <authorList>
            <consortium name="US DOE Joint Genome Institute (JGI-PGF)"/>
            <person name="Walter F."/>
            <person name="Albersmeier A."/>
            <person name="Kalinowski J."/>
            <person name="Ruckert C."/>
        </authorList>
    </citation>
    <scope>NUCLEOTIDE SEQUENCE</scope>
    <source>
        <strain evidence="2">CGMCC 1.15425</strain>
    </source>
</reference>
<dbReference type="Proteomes" id="UP000627715">
    <property type="component" value="Unassembled WGS sequence"/>
</dbReference>
<dbReference type="Gene3D" id="3.90.950.20">
    <property type="entry name" value="CinA-like"/>
    <property type="match status" value="1"/>
</dbReference>
<dbReference type="AlphaFoldDB" id="A0A916VIK3"/>
<dbReference type="InterPro" id="IPR036653">
    <property type="entry name" value="CinA-like_C"/>
</dbReference>
<organism evidence="2 3">
    <name type="scientific">Pseudohongiella nitratireducens</name>
    <dbReference type="NCBI Taxonomy" id="1768907"/>
    <lineage>
        <taxon>Bacteria</taxon>
        <taxon>Pseudomonadati</taxon>
        <taxon>Pseudomonadota</taxon>
        <taxon>Gammaproteobacteria</taxon>
        <taxon>Pseudomonadales</taxon>
        <taxon>Pseudohongiellaceae</taxon>
        <taxon>Pseudohongiella</taxon>
    </lineage>
</organism>
<sequence length="177" mass="18419">MQQILSGSDISGPVQAAVKIGQLLKASGCRVTTAESCTGGWIAQSLTAVPGSSEWFDLGLVTYSNEAKQQYLQVSADTLSRFGAVSEATARQMALGALTAGNADFSMISSGIAGPDGGTADKPVGTVWLAWGVRQGSELTCEAQVYHFDGDREAIRRASVHTALAGLIARLERLQGA</sequence>
<gene>
    <name evidence="2" type="ORF">GCM10011403_19560</name>
</gene>
<name>A0A916VIK3_9GAMM</name>
<dbReference type="NCBIfam" id="TIGR00199">
    <property type="entry name" value="PncC_domain"/>
    <property type="match status" value="1"/>
</dbReference>
<keyword evidence="3" id="KW-1185">Reference proteome</keyword>